<dbReference type="Proteomes" id="UP001214530">
    <property type="component" value="Chromosome"/>
</dbReference>
<dbReference type="AlphaFoldDB" id="A0AAJ6B4X7"/>
<reference evidence="3" key="1">
    <citation type="submission" date="2023-03" db="EMBL/GenBank/DDBJ databases">
        <title>Andean soil-derived lignocellulolytic bacterial consortium as a source of novel taxa and putative plastic-active enzymes.</title>
        <authorList>
            <person name="Diaz-Garcia L."/>
            <person name="Chuvochina M."/>
            <person name="Feuerriegel G."/>
            <person name="Bunk B."/>
            <person name="Sproer C."/>
            <person name="Streit W.R."/>
            <person name="Rodriguez L.M."/>
            <person name="Overmann J."/>
            <person name="Jimenez D.J."/>
        </authorList>
    </citation>
    <scope>NUCLEOTIDE SEQUENCE</scope>
    <source>
        <strain evidence="3">MAG 3858</strain>
    </source>
</reference>
<comment type="similarity">
    <text evidence="1">Belongs to the outer membrane factor (OMF) (TC 1.B.17) family.</text>
</comment>
<gene>
    <name evidence="3" type="ORF">P0Y49_15275</name>
</gene>
<evidence type="ECO:0000313" key="3">
    <source>
        <dbReference type="EMBL" id="WEK18152.1"/>
    </source>
</evidence>
<keyword evidence="2" id="KW-0732">Signal</keyword>
<sequence>MRLKLLLLCFMYIAIVHPVQSQGLPADTLKLTLNEAENQFLKNNLALMIQHYNIDNAKAQVITARLFQNPQLDLSSVLYNPVTKKILDLSQSDSIPSHNGEYTIGISQLFLTAGKRNKNIQLAKVGVEQATYQFFDLLRTLRYTLRNDFYSIYFQQQSEKVYNQEINALEKILVAFDEQYKRGYISEKEVLRIQSLLYSLKAEYTALQSSIESTNAEFKMLIKASPTSEVVALYNYDLYGQPVLTSVPYQKLLDSANLNRSDLKIAQANMAYNAVNLKVQQALAIPDITVSGNFDKLGSYIPNYTSIGLSFSLPFFNRNQGGIRQARVAIEQGKMQYQQQQNQVESDVASNYKIALKLELFCNSLSPKFKQDYTHLVQEVLKNYISRNIGLLDFLSYYDDFKNNSLLLNNALLNRVTSLEKLNYVTGTPFFNK</sequence>
<feature type="signal peptide" evidence="2">
    <location>
        <begin position="1"/>
        <end position="21"/>
    </location>
</feature>
<evidence type="ECO:0000313" key="4">
    <source>
        <dbReference type="Proteomes" id="UP001214530"/>
    </source>
</evidence>
<dbReference type="GO" id="GO:0015562">
    <property type="term" value="F:efflux transmembrane transporter activity"/>
    <property type="evidence" value="ECO:0007669"/>
    <property type="project" value="InterPro"/>
</dbReference>
<protein>
    <submittedName>
        <fullName evidence="3">TolC family protein</fullName>
    </submittedName>
</protein>
<dbReference type="Gene3D" id="1.20.1600.10">
    <property type="entry name" value="Outer membrane efflux proteins (OEP)"/>
    <property type="match status" value="1"/>
</dbReference>
<feature type="chain" id="PRO_5042503262" evidence="2">
    <location>
        <begin position="22"/>
        <end position="433"/>
    </location>
</feature>
<organism evidence="3 4">
    <name type="scientific">Candidatus Pedobacter colombiensis</name>
    <dbReference type="NCBI Taxonomy" id="3121371"/>
    <lineage>
        <taxon>Bacteria</taxon>
        <taxon>Pseudomonadati</taxon>
        <taxon>Bacteroidota</taxon>
        <taxon>Sphingobacteriia</taxon>
        <taxon>Sphingobacteriales</taxon>
        <taxon>Sphingobacteriaceae</taxon>
        <taxon>Pedobacter</taxon>
    </lineage>
</organism>
<name>A0AAJ6B4X7_9SPHI</name>
<dbReference type="Pfam" id="PF02321">
    <property type="entry name" value="OEP"/>
    <property type="match status" value="1"/>
</dbReference>
<dbReference type="InterPro" id="IPR010131">
    <property type="entry name" value="MdtP/NodT-like"/>
</dbReference>
<dbReference type="EMBL" id="CP119313">
    <property type="protein sequence ID" value="WEK18152.1"/>
    <property type="molecule type" value="Genomic_DNA"/>
</dbReference>
<dbReference type="SUPFAM" id="SSF56954">
    <property type="entry name" value="Outer membrane efflux proteins (OEP)"/>
    <property type="match status" value="1"/>
</dbReference>
<evidence type="ECO:0000256" key="2">
    <source>
        <dbReference type="SAM" id="SignalP"/>
    </source>
</evidence>
<dbReference type="InterPro" id="IPR003423">
    <property type="entry name" value="OMP_efflux"/>
</dbReference>
<evidence type="ECO:0000256" key="1">
    <source>
        <dbReference type="ARBA" id="ARBA00007613"/>
    </source>
</evidence>
<dbReference type="PANTHER" id="PTHR30203">
    <property type="entry name" value="OUTER MEMBRANE CATION EFFLUX PROTEIN"/>
    <property type="match status" value="1"/>
</dbReference>
<proteinExistence type="inferred from homology"/>
<dbReference type="PANTHER" id="PTHR30203:SF23">
    <property type="entry name" value="OUTER MEMBRANE EFFLUX PROTEIN"/>
    <property type="match status" value="1"/>
</dbReference>
<accession>A0AAJ6B4X7</accession>